<protein>
    <submittedName>
        <fullName evidence="1">Uncharacterized protein</fullName>
    </submittedName>
</protein>
<accession>A0ABX0JZ97</accession>
<organism evidence="1 2">
    <name type="scientific">Acetobacter conturbans</name>
    <dbReference type="NCBI Taxonomy" id="1737472"/>
    <lineage>
        <taxon>Bacteria</taxon>
        <taxon>Pseudomonadati</taxon>
        <taxon>Pseudomonadota</taxon>
        <taxon>Alphaproteobacteria</taxon>
        <taxon>Acetobacterales</taxon>
        <taxon>Acetobacteraceae</taxon>
        <taxon>Acetobacter</taxon>
    </lineage>
</organism>
<keyword evidence="2" id="KW-1185">Reference proteome</keyword>
<evidence type="ECO:0000313" key="1">
    <source>
        <dbReference type="EMBL" id="NHN87393.1"/>
    </source>
</evidence>
<dbReference type="EMBL" id="WOSY01000001">
    <property type="protein sequence ID" value="NHN87393.1"/>
    <property type="molecule type" value="Genomic_DNA"/>
</dbReference>
<dbReference type="RefSeq" id="WP_173568665.1">
    <property type="nucleotide sequence ID" value="NZ_WOSY01000001.1"/>
</dbReference>
<evidence type="ECO:0000313" key="2">
    <source>
        <dbReference type="Proteomes" id="UP000631653"/>
    </source>
</evidence>
<sequence>MNGITTRSTAVNKTIVSSIGIDLPTKINRIVNIVFDTGWRLRNTPAFGKKGAFCDFNIVVGL</sequence>
<proteinExistence type="predicted"/>
<gene>
    <name evidence="1" type="ORF">GOB81_01915</name>
</gene>
<dbReference type="Proteomes" id="UP000631653">
    <property type="component" value="Unassembled WGS sequence"/>
</dbReference>
<name>A0ABX0JZ97_9PROT</name>
<comment type="caution">
    <text evidence="1">The sequence shown here is derived from an EMBL/GenBank/DDBJ whole genome shotgun (WGS) entry which is preliminary data.</text>
</comment>
<reference evidence="1 2" key="1">
    <citation type="journal article" date="2020" name="Int. J. Syst. Evol. Microbiol.">
        <title>Novel acetic acid bacteria from cider fermentations: Acetobacter conturbans sp. nov. and Acetobacter fallax sp. nov.</title>
        <authorList>
            <person name="Sombolestani A.S."/>
            <person name="Cleenwerck I."/>
            <person name="Cnockaert M."/>
            <person name="Borremans W."/>
            <person name="Wieme A.D."/>
            <person name="De Vuyst L."/>
            <person name="Vandamme P."/>
        </authorList>
    </citation>
    <scope>NUCLEOTIDE SEQUENCE [LARGE SCALE GENOMIC DNA]</scope>
    <source>
        <strain evidence="1 2">LMG 1627</strain>
    </source>
</reference>